<evidence type="ECO:0008006" key="3">
    <source>
        <dbReference type="Google" id="ProtNLM"/>
    </source>
</evidence>
<organism evidence="1 2">
    <name type="scientific">Citrobacter portucalensis</name>
    <dbReference type="NCBI Taxonomy" id="1639133"/>
    <lineage>
        <taxon>Bacteria</taxon>
        <taxon>Pseudomonadati</taxon>
        <taxon>Pseudomonadota</taxon>
        <taxon>Gammaproteobacteria</taxon>
        <taxon>Enterobacterales</taxon>
        <taxon>Enterobacteriaceae</taxon>
        <taxon>Citrobacter</taxon>
        <taxon>Citrobacter freundii complex</taxon>
    </lineage>
</organism>
<protein>
    <recommendedName>
        <fullName evidence="3">HNH endonuclease</fullName>
    </recommendedName>
</protein>
<reference evidence="1" key="1">
    <citation type="submission" date="2023-11" db="EMBL/GenBank/DDBJ databases">
        <title>Detection of rare carbapenemases in Enterobacterales - comparison of two colorimetric and two CIM-based carbapenemase assays.</title>
        <authorList>
            <person name="Schaffarczyk L."/>
            <person name="Noster J."/>
            <person name="Stelzer Y."/>
            <person name="Sattler J."/>
            <person name="Gatermann S."/>
            <person name="Hamprecht A."/>
        </authorList>
    </citation>
    <scope>NUCLEOTIDE SEQUENCE</scope>
    <source>
        <strain evidence="1">CIM-Carb-133</strain>
    </source>
</reference>
<comment type="caution">
    <text evidence="1">The sequence shown here is derived from an EMBL/GenBank/DDBJ whole genome shotgun (WGS) entry which is preliminary data.</text>
</comment>
<dbReference type="EMBL" id="JAXABJ010000017">
    <property type="protein sequence ID" value="MDX7150016.1"/>
    <property type="molecule type" value="Genomic_DNA"/>
</dbReference>
<name>A0AAW9EP28_9ENTR</name>
<evidence type="ECO:0000313" key="2">
    <source>
        <dbReference type="Proteomes" id="UP001271725"/>
    </source>
</evidence>
<evidence type="ECO:0000313" key="1">
    <source>
        <dbReference type="EMBL" id="MDX7150016.1"/>
    </source>
</evidence>
<dbReference type="RefSeq" id="WP_230330257.1">
    <property type="nucleotide sequence ID" value="NZ_JAXABJ010000017.1"/>
</dbReference>
<dbReference type="AlphaFoldDB" id="A0AAW9EP28"/>
<gene>
    <name evidence="1" type="ORF">SJ265_19745</name>
</gene>
<sequence>MSNRDDFPQSVKRTLAERVGWKCSFLGCNQTTVGPDSGDTNGRINNGIAAHITAAAPGGPRYDPSLTPEQRSSIDNGIWMCRSHGALIDSDHTIYSVEQLKNWKQLAETQQSLLLQMTHQVSQNNYSERDVGVLKAITDIFNYNYLQILKSEQFRAKVSTNITDPLYAFDSIANNPFYSFNDVVLEGLRIALIGKVNNFCALFRQRCAGGFGGYYDYIDIPKIRQFSPDEVERHYDIINETQDLAYDISVAAHKLLEIRAKLP</sequence>
<dbReference type="Proteomes" id="UP001271725">
    <property type="component" value="Unassembled WGS sequence"/>
</dbReference>
<accession>A0AAW9EP28</accession>
<proteinExistence type="predicted"/>